<dbReference type="GO" id="GO:0016491">
    <property type="term" value="F:oxidoreductase activity"/>
    <property type="evidence" value="ECO:0007669"/>
    <property type="project" value="UniProtKB-KW"/>
</dbReference>
<organism evidence="2 3">
    <name type="scientific">Halalkalibacter wakoensis JCM 9140</name>
    <dbReference type="NCBI Taxonomy" id="1236970"/>
    <lineage>
        <taxon>Bacteria</taxon>
        <taxon>Bacillati</taxon>
        <taxon>Bacillota</taxon>
        <taxon>Bacilli</taxon>
        <taxon>Bacillales</taxon>
        <taxon>Bacillaceae</taxon>
        <taxon>Halalkalibacter</taxon>
    </lineage>
</organism>
<dbReference type="AlphaFoldDB" id="W4Q6V2"/>
<evidence type="ECO:0000256" key="1">
    <source>
        <dbReference type="ARBA" id="ARBA00023002"/>
    </source>
</evidence>
<comment type="caution">
    <text evidence="2">The sequence shown here is derived from an EMBL/GenBank/DDBJ whole genome shotgun (WGS) entry which is preliminary data.</text>
</comment>
<dbReference type="RefSeq" id="WP_235715393.1">
    <property type="nucleotide sequence ID" value="NZ_BAUT01000062.1"/>
</dbReference>
<accession>W4Q6V2</accession>
<reference evidence="2" key="1">
    <citation type="journal article" date="2014" name="Genome Announc.">
        <title>Draft Genome Sequences of Three Alkaliphilic Bacillus Strains, Bacillus wakoensis JCM 9140T, Bacillus akibai JCM 9157T, and Bacillus hemicellulosilyticus JCM 9152T.</title>
        <authorList>
            <person name="Yuki M."/>
            <person name="Oshima K."/>
            <person name="Suda W."/>
            <person name="Oshida Y."/>
            <person name="Kitamura K."/>
            <person name="Iida T."/>
            <person name="Hattori M."/>
            <person name="Ohkuma M."/>
        </authorList>
    </citation>
    <scope>NUCLEOTIDE SEQUENCE [LARGE SCALE GENOMIC DNA]</scope>
    <source>
        <strain evidence="2">JCM 9140</strain>
    </source>
</reference>
<protein>
    <submittedName>
        <fullName evidence="2">Aldehyde dehydrogenase</fullName>
    </submittedName>
</protein>
<keyword evidence="1" id="KW-0560">Oxidoreductase</keyword>
<sequence length="58" mass="6551">MTVKTEQDVYKNFINGEWVESGVEEVYEVTNPADKNDVVGRFPLSTEKDVDKAVKKCA</sequence>
<keyword evidence="3" id="KW-1185">Reference proteome</keyword>
<dbReference type="InterPro" id="IPR016161">
    <property type="entry name" value="Ald_DH/histidinol_DH"/>
</dbReference>
<dbReference type="STRING" id="1236970.JCM9140_3889"/>
<dbReference type="EMBL" id="BAUT01000062">
    <property type="protein sequence ID" value="GAE27732.1"/>
    <property type="molecule type" value="Genomic_DNA"/>
</dbReference>
<gene>
    <name evidence="2" type="ORF">JCM9140_3889</name>
</gene>
<dbReference type="SUPFAM" id="SSF53720">
    <property type="entry name" value="ALDH-like"/>
    <property type="match status" value="1"/>
</dbReference>
<name>W4Q6V2_9BACI</name>
<evidence type="ECO:0000313" key="3">
    <source>
        <dbReference type="Proteomes" id="UP000018890"/>
    </source>
</evidence>
<proteinExistence type="predicted"/>
<dbReference type="Proteomes" id="UP000018890">
    <property type="component" value="Unassembled WGS sequence"/>
</dbReference>
<dbReference type="InterPro" id="IPR016162">
    <property type="entry name" value="Ald_DH_N"/>
</dbReference>
<evidence type="ECO:0000313" key="2">
    <source>
        <dbReference type="EMBL" id="GAE27732.1"/>
    </source>
</evidence>
<dbReference type="Gene3D" id="3.40.605.10">
    <property type="entry name" value="Aldehyde Dehydrogenase, Chain A, domain 1"/>
    <property type="match status" value="1"/>
</dbReference>